<feature type="chain" id="PRO_5032948617" evidence="5">
    <location>
        <begin position="32"/>
        <end position="346"/>
    </location>
</feature>
<dbReference type="GO" id="GO:0045152">
    <property type="term" value="F:antisigma factor binding"/>
    <property type="evidence" value="ECO:0007669"/>
    <property type="project" value="TreeGrafter"/>
</dbReference>
<name>A0A857J5B8_9BURK</name>
<proteinExistence type="inferred from homology"/>
<dbReference type="InterPro" id="IPR005588">
    <property type="entry name" value="MucB_RseB"/>
</dbReference>
<organism evidence="8 9">
    <name type="scientific">Xylophilus rhododendri</name>
    <dbReference type="NCBI Taxonomy" id="2697032"/>
    <lineage>
        <taxon>Bacteria</taxon>
        <taxon>Pseudomonadati</taxon>
        <taxon>Pseudomonadota</taxon>
        <taxon>Betaproteobacteria</taxon>
        <taxon>Burkholderiales</taxon>
        <taxon>Xylophilus</taxon>
    </lineage>
</organism>
<evidence type="ECO:0000259" key="6">
    <source>
        <dbReference type="Pfam" id="PF03888"/>
    </source>
</evidence>
<keyword evidence="4" id="KW-0574">Periplasm</keyword>
<evidence type="ECO:0000313" key="9">
    <source>
        <dbReference type="Proteomes" id="UP000464787"/>
    </source>
</evidence>
<dbReference type="InterPro" id="IPR033436">
    <property type="entry name" value="MucB/RseB_C"/>
</dbReference>
<dbReference type="InterPro" id="IPR033434">
    <property type="entry name" value="MucB/RseB_N"/>
</dbReference>
<dbReference type="Gene3D" id="3.30.200.100">
    <property type="entry name" value="MucB/RseB, C-terminal domain"/>
    <property type="match status" value="1"/>
</dbReference>
<dbReference type="InterPro" id="IPR038484">
    <property type="entry name" value="MucB/RseB_C_sf"/>
</dbReference>
<evidence type="ECO:0000313" key="8">
    <source>
        <dbReference type="EMBL" id="QHI98038.1"/>
    </source>
</evidence>
<dbReference type="PANTHER" id="PTHR38782:SF1">
    <property type="entry name" value="SIGMA-E FACTOR REGULATORY PROTEIN RSEB"/>
    <property type="match status" value="1"/>
</dbReference>
<evidence type="ECO:0000256" key="3">
    <source>
        <dbReference type="ARBA" id="ARBA00022729"/>
    </source>
</evidence>
<keyword evidence="3 5" id="KW-0732">Signal</keyword>
<feature type="signal peptide" evidence="5">
    <location>
        <begin position="1"/>
        <end position="31"/>
    </location>
</feature>
<dbReference type="CDD" id="cd16327">
    <property type="entry name" value="RseB"/>
    <property type="match status" value="1"/>
</dbReference>
<comment type="similarity">
    <text evidence="2">Belongs to the RseB family.</text>
</comment>
<dbReference type="GO" id="GO:0032885">
    <property type="term" value="P:regulation of polysaccharide biosynthetic process"/>
    <property type="evidence" value="ECO:0007669"/>
    <property type="project" value="TreeGrafter"/>
</dbReference>
<dbReference type="Pfam" id="PF03888">
    <property type="entry name" value="MucB_RseB"/>
    <property type="match status" value="1"/>
</dbReference>
<dbReference type="Proteomes" id="UP000464787">
    <property type="component" value="Chromosome"/>
</dbReference>
<dbReference type="RefSeq" id="WP_160551555.1">
    <property type="nucleotide sequence ID" value="NZ_CP047650.1"/>
</dbReference>
<reference evidence="8 9" key="1">
    <citation type="submission" date="2020-01" db="EMBL/GenBank/DDBJ databases">
        <title>Genome sequencing of strain KACC 21265.</title>
        <authorList>
            <person name="Heo J."/>
            <person name="Kim S.-J."/>
            <person name="Kim J.-S."/>
            <person name="Hong S.-B."/>
            <person name="Kwon S.-W."/>
        </authorList>
    </citation>
    <scope>NUCLEOTIDE SEQUENCE [LARGE SCALE GENOMIC DNA]</scope>
    <source>
        <strain evidence="8 9">KACC 21265</strain>
    </source>
</reference>
<dbReference type="GO" id="GO:0030288">
    <property type="term" value="C:outer membrane-bounded periplasmic space"/>
    <property type="evidence" value="ECO:0007669"/>
    <property type="project" value="TreeGrafter"/>
</dbReference>
<evidence type="ECO:0000256" key="2">
    <source>
        <dbReference type="ARBA" id="ARBA00008150"/>
    </source>
</evidence>
<dbReference type="Pfam" id="PF17188">
    <property type="entry name" value="MucB_RseB_C"/>
    <property type="match status" value="1"/>
</dbReference>
<evidence type="ECO:0000256" key="1">
    <source>
        <dbReference type="ARBA" id="ARBA00004418"/>
    </source>
</evidence>
<sequence length="346" mass="38155">MTPILLRALAARLRVVCLLGLCAGVGAGAQAAEALPASAEARPPVAAEPGDVAVVLQRAREAALRKTYTGTFIVLSANGAMASSRIWHLADGGQQVERMESLTGTPRLVFRRNDQVTTYLPESHIARSERRETFGLFPHLSRMHEGSLGEFYLVQSTGTERVAGFDTDVFQLMPRDGMRYGYRLWVERRNGFAVQLQTMDRSGHVLEQAAFSDLQFDVPLKADKMQQALGNTAAYKVEKLERIRTTAEAEGWLMRAGVPGFEAMDCYKRAPGAPRGAVQWIFSDGLATVSLFIEPYGAKPRQEWRSTAGMTQMVGRRVAHDWWLTAMGEVPPQTLDAFAATLARRP</sequence>
<evidence type="ECO:0000259" key="7">
    <source>
        <dbReference type="Pfam" id="PF17188"/>
    </source>
</evidence>
<dbReference type="KEGG" id="xyk:GT347_08545"/>
<gene>
    <name evidence="8" type="ORF">GT347_08545</name>
</gene>
<evidence type="ECO:0000256" key="4">
    <source>
        <dbReference type="ARBA" id="ARBA00022764"/>
    </source>
</evidence>
<dbReference type="PIRSF" id="PIRSF005427">
    <property type="entry name" value="RseB"/>
    <property type="match status" value="1"/>
</dbReference>
<evidence type="ECO:0000256" key="5">
    <source>
        <dbReference type="SAM" id="SignalP"/>
    </source>
</evidence>
<feature type="domain" description="MucB/RseB C-terminal" evidence="7">
    <location>
        <begin position="247"/>
        <end position="341"/>
    </location>
</feature>
<dbReference type="EMBL" id="CP047650">
    <property type="protein sequence ID" value="QHI98038.1"/>
    <property type="molecule type" value="Genomic_DNA"/>
</dbReference>
<feature type="domain" description="MucB/RseB N-terminal" evidence="6">
    <location>
        <begin position="53"/>
        <end position="228"/>
    </location>
</feature>
<dbReference type="Gene3D" id="2.50.20.10">
    <property type="entry name" value="Lipoprotein localisation LolA/LolB/LppX"/>
    <property type="match status" value="1"/>
</dbReference>
<accession>A0A857J5B8</accession>
<dbReference type="AlphaFoldDB" id="A0A857J5B8"/>
<comment type="subcellular location">
    <subcellularLocation>
        <location evidence="1">Periplasm</location>
    </subcellularLocation>
</comment>
<protein>
    <submittedName>
        <fullName evidence="8">Transcriptional regulator</fullName>
    </submittedName>
</protein>
<keyword evidence="9" id="KW-1185">Reference proteome</keyword>
<dbReference type="PANTHER" id="PTHR38782">
    <property type="match status" value="1"/>
</dbReference>